<organism evidence="5 6">
    <name type="scientific">Hydrogenophaga taeniospiralis CCUG 15921</name>
    <dbReference type="NCBI Taxonomy" id="1281780"/>
    <lineage>
        <taxon>Bacteria</taxon>
        <taxon>Pseudomonadati</taxon>
        <taxon>Pseudomonadota</taxon>
        <taxon>Betaproteobacteria</taxon>
        <taxon>Burkholderiales</taxon>
        <taxon>Comamonadaceae</taxon>
        <taxon>Hydrogenophaga</taxon>
    </lineage>
</organism>
<evidence type="ECO:0000256" key="3">
    <source>
        <dbReference type="SAM" id="MobiDB-lite"/>
    </source>
</evidence>
<keyword evidence="2" id="KW-0175">Coiled coil</keyword>
<dbReference type="NCBIfam" id="TIGR02532">
    <property type="entry name" value="IV_pilin_GFxxxE"/>
    <property type="match status" value="1"/>
</dbReference>
<dbReference type="InterPro" id="IPR012902">
    <property type="entry name" value="N_methyl_site"/>
</dbReference>
<feature type="region of interest" description="Disordered" evidence="3">
    <location>
        <begin position="113"/>
        <end position="143"/>
    </location>
</feature>
<dbReference type="InterPro" id="IPR045584">
    <property type="entry name" value="Pilin-like"/>
</dbReference>
<keyword evidence="1" id="KW-0488">Methylation</keyword>
<evidence type="ECO:0000256" key="4">
    <source>
        <dbReference type="SAM" id="Phobius"/>
    </source>
</evidence>
<dbReference type="PRINTS" id="PR00813">
    <property type="entry name" value="BCTERIALGSPG"/>
</dbReference>
<accession>A0A9X4NTW3</accession>
<dbReference type="GO" id="GO:0015628">
    <property type="term" value="P:protein secretion by the type II secretion system"/>
    <property type="evidence" value="ECO:0007669"/>
    <property type="project" value="InterPro"/>
</dbReference>
<dbReference type="OrthoDB" id="9790526at2"/>
<dbReference type="Pfam" id="PF07963">
    <property type="entry name" value="N_methyl"/>
    <property type="match status" value="1"/>
</dbReference>
<proteinExistence type="predicted"/>
<dbReference type="InterPro" id="IPR000983">
    <property type="entry name" value="Bac_GSPG_pilin"/>
</dbReference>
<keyword evidence="4" id="KW-0472">Membrane</keyword>
<dbReference type="EMBL" id="AOGK01000019">
    <property type="protein sequence ID" value="MDG5977332.1"/>
    <property type="molecule type" value="Genomic_DNA"/>
</dbReference>
<dbReference type="SUPFAM" id="SSF54523">
    <property type="entry name" value="Pili subunits"/>
    <property type="match status" value="1"/>
</dbReference>
<reference evidence="5" key="1">
    <citation type="submission" date="2013-01" db="EMBL/GenBank/DDBJ databases">
        <title>Genome draft of Hydrogenophaga taeniospiralis 2K1.</title>
        <authorList>
            <person name="Gomila M."/>
            <person name="Lalucat J."/>
        </authorList>
    </citation>
    <scope>NUCLEOTIDE SEQUENCE</scope>
    <source>
        <strain evidence="5">CCUG 15921</strain>
    </source>
</reference>
<evidence type="ECO:0000313" key="6">
    <source>
        <dbReference type="Proteomes" id="UP001152876"/>
    </source>
</evidence>
<dbReference type="AlphaFoldDB" id="A0A9X4NTW3"/>
<name>A0A9X4NTW3_9BURK</name>
<dbReference type="GO" id="GO:0015627">
    <property type="term" value="C:type II protein secretion system complex"/>
    <property type="evidence" value="ECO:0007669"/>
    <property type="project" value="InterPro"/>
</dbReference>
<protein>
    <submittedName>
        <fullName evidence="5">N-terminal methylation site</fullName>
    </submittedName>
</protein>
<evidence type="ECO:0000256" key="2">
    <source>
        <dbReference type="SAM" id="Coils"/>
    </source>
</evidence>
<feature type="coiled-coil region" evidence="2">
    <location>
        <begin position="41"/>
        <end position="68"/>
    </location>
</feature>
<evidence type="ECO:0000313" key="5">
    <source>
        <dbReference type="EMBL" id="MDG5977332.1"/>
    </source>
</evidence>
<feature type="transmembrane region" description="Helical" evidence="4">
    <location>
        <begin position="12"/>
        <end position="36"/>
    </location>
</feature>
<dbReference type="RefSeq" id="WP_068168000.1">
    <property type="nucleotide sequence ID" value="NZ_AOGK01000019.1"/>
</dbReference>
<gene>
    <name evidence="5" type="ORF">H010_18887</name>
</gene>
<feature type="compositionally biased region" description="Acidic residues" evidence="3">
    <location>
        <begin position="133"/>
        <end position="143"/>
    </location>
</feature>
<comment type="caution">
    <text evidence="5">The sequence shown here is derived from an EMBL/GenBank/DDBJ whole genome shotgun (WGS) entry which is preliminary data.</text>
</comment>
<keyword evidence="4" id="KW-0812">Transmembrane</keyword>
<dbReference type="Proteomes" id="UP001152876">
    <property type="component" value="Unassembled WGS sequence"/>
</dbReference>
<dbReference type="Gene3D" id="3.30.700.10">
    <property type="entry name" value="Glycoprotein, Type 4 Pilin"/>
    <property type="match status" value="1"/>
</dbReference>
<keyword evidence="6" id="KW-1185">Reference proteome</keyword>
<evidence type="ECO:0000256" key="1">
    <source>
        <dbReference type="ARBA" id="ARBA00022481"/>
    </source>
</evidence>
<sequence length="163" mass="18379">MARLPRLRGDAGFTFVELMVTLAIMAILVTVAVPFAQIAAQREKERELRTALTEIREALDAYKRATEQGRIAVHLGESGYPKSLELLVEGVPDQRSPTARKLYFLRRLPRDPMAATTSEEPAQTWGLRSYESPPDDPQEGDDVFDVYSKSERVGLNGVPYREW</sequence>
<keyword evidence="4" id="KW-1133">Transmembrane helix</keyword>